<dbReference type="Pfam" id="PF00132">
    <property type="entry name" value="Hexapep"/>
    <property type="match status" value="1"/>
</dbReference>
<dbReference type="CDD" id="cd04647">
    <property type="entry name" value="LbH_MAT_like"/>
    <property type="match status" value="1"/>
</dbReference>
<organism evidence="1 2">
    <name type="scientific">Bacteroides caccae</name>
    <dbReference type="NCBI Taxonomy" id="47678"/>
    <lineage>
        <taxon>Bacteria</taxon>
        <taxon>Pseudomonadati</taxon>
        <taxon>Bacteroidota</taxon>
        <taxon>Bacteroidia</taxon>
        <taxon>Bacteroidales</taxon>
        <taxon>Bacteroidaceae</taxon>
        <taxon>Bacteroides</taxon>
    </lineage>
</organism>
<dbReference type="InterPro" id="IPR051159">
    <property type="entry name" value="Hexapeptide_acetyltransf"/>
</dbReference>
<name>A0A174KCK2_9BACE</name>
<dbReference type="STRING" id="47678.ERS852494_01434"/>
<dbReference type="InterPro" id="IPR001451">
    <property type="entry name" value="Hexapep"/>
</dbReference>
<gene>
    <name evidence="1" type="ORF">ERS852494_01434</name>
</gene>
<protein>
    <submittedName>
        <fullName evidence="1">Putative sugar O-acetyltransferase</fullName>
        <ecNumber evidence="1">2.3.1.-</ecNumber>
    </submittedName>
</protein>
<dbReference type="PANTHER" id="PTHR23416">
    <property type="entry name" value="SIALIC ACID SYNTHASE-RELATED"/>
    <property type="match status" value="1"/>
</dbReference>
<reference evidence="1 2" key="1">
    <citation type="submission" date="2015-09" db="EMBL/GenBank/DDBJ databases">
        <authorList>
            <consortium name="Pathogen Informatics"/>
        </authorList>
    </citation>
    <scope>NUCLEOTIDE SEQUENCE [LARGE SCALE GENOMIC DNA]</scope>
    <source>
        <strain evidence="1 2">2789STDY5834880</strain>
    </source>
</reference>
<dbReference type="EMBL" id="CZAI01000003">
    <property type="protein sequence ID" value="CUP08166.1"/>
    <property type="molecule type" value="Genomic_DNA"/>
</dbReference>
<proteinExistence type="predicted"/>
<dbReference type="InterPro" id="IPR011004">
    <property type="entry name" value="Trimer_LpxA-like_sf"/>
</dbReference>
<dbReference type="PANTHER" id="PTHR23416:SF54">
    <property type="entry name" value="ACETYLTRANSFERASE, CYSE_LACA_LPXA_NODL FAMILY (AFU_ORTHOLOGUE AFUA_2G08430)-RELATED"/>
    <property type="match status" value="1"/>
</dbReference>
<keyword evidence="1" id="KW-0012">Acyltransferase</keyword>
<dbReference type="Proteomes" id="UP000095657">
    <property type="component" value="Unassembled WGS sequence"/>
</dbReference>
<dbReference type="Gene3D" id="2.160.10.10">
    <property type="entry name" value="Hexapeptide repeat proteins"/>
    <property type="match status" value="1"/>
</dbReference>
<accession>A0A174KCK2</accession>
<keyword evidence="1" id="KW-0808">Transferase</keyword>
<evidence type="ECO:0000313" key="1">
    <source>
        <dbReference type="EMBL" id="CUP08166.1"/>
    </source>
</evidence>
<dbReference type="SUPFAM" id="SSF51161">
    <property type="entry name" value="Trimeric LpxA-like enzymes"/>
    <property type="match status" value="1"/>
</dbReference>
<sequence>MGKLAIVFKEKWNRFSHYLRNILQNDIACLCITPSLCRRLIYNWLGHNVKGVVFPHCFLGVAKGKLTLGQNSFINYSCFLDLSNDIIIGDGVSIAFKTIFINASHEIGPIEHRAGKGINAPIRIEDGCWIGANVTIMPGVTIAKGCIIGAGTLVTEDTEENGIYVGIPARLIRKL</sequence>
<dbReference type="RefSeq" id="WP_050396674.1">
    <property type="nucleotide sequence ID" value="NZ_CP022412.2"/>
</dbReference>
<dbReference type="GO" id="GO:0008374">
    <property type="term" value="F:O-acyltransferase activity"/>
    <property type="evidence" value="ECO:0007669"/>
    <property type="project" value="TreeGrafter"/>
</dbReference>
<dbReference type="EC" id="2.3.1.-" evidence="1"/>
<dbReference type="AlphaFoldDB" id="A0A174KCK2"/>
<evidence type="ECO:0000313" key="2">
    <source>
        <dbReference type="Proteomes" id="UP000095657"/>
    </source>
</evidence>